<dbReference type="Gene3D" id="2.40.100.10">
    <property type="entry name" value="Cyclophilin-like"/>
    <property type="match status" value="1"/>
</dbReference>
<evidence type="ECO:0000313" key="8">
    <source>
        <dbReference type="Proteomes" id="UP000494205"/>
    </source>
</evidence>
<evidence type="ECO:0000313" key="6">
    <source>
        <dbReference type="EMBL" id="PMS24199.1"/>
    </source>
</evidence>
<dbReference type="EMBL" id="CADIJZ010000035">
    <property type="protein sequence ID" value="CAB3737406.1"/>
    <property type="molecule type" value="Genomic_DNA"/>
</dbReference>
<feature type="domain" description="Carboxyltransferase" evidence="4">
    <location>
        <begin position="23"/>
        <end position="311"/>
    </location>
</feature>
<accession>A0A2N7W481</accession>
<dbReference type="Pfam" id="PF02626">
    <property type="entry name" value="CT_A_B"/>
    <property type="match status" value="1"/>
</dbReference>
<reference evidence="5 8" key="2">
    <citation type="submission" date="2020-04" db="EMBL/GenBank/DDBJ databases">
        <authorList>
            <person name="De Canck E."/>
        </authorList>
    </citation>
    <scope>NUCLEOTIDE SEQUENCE [LARGE SCALE GENOMIC DNA]</scope>
    <source>
        <strain evidence="5 8">LMG 27174</strain>
    </source>
</reference>
<reference evidence="6 7" key="1">
    <citation type="submission" date="2018-01" db="EMBL/GenBank/DDBJ databases">
        <title>Whole genome analyses suggest that Burkholderia sensu lato contains two further novel genera in the rhizoxinica-symbiotica group Mycetohabitans gen. nov., and Trinickia gen. nov.: implications for the evolution of diazotrophy and nodulation in the Burkholderiaceae.</title>
        <authorList>
            <person name="Estrada-de los Santos P."/>
            <person name="Palmer M."/>
            <person name="Chavez-Ramirez B."/>
            <person name="Beukes C."/>
            <person name="Steenkamp E.T."/>
            <person name="Hirsch A.M."/>
            <person name="Manyaka P."/>
            <person name="Maluk M."/>
            <person name="Lafos M."/>
            <person name="Crook M."/>
            <person name="Gross E."/>
            <person name="Simon M.F."/>
            <person name="Bueno dos Reis Junior F."/>
            <person name="Poole P.S."/>
            <person name="Venter S.N."/>
            <person name="James E.K."/>
        </authorList>
    </citation>
    <scope>NUCLEOTIDE SEQUENCE [LARGE SCALE GENOMIC DNA]</scope>
    <source>
        <strain evidence="6 7">WSM 3937</strain>
    </source>
</reference>
<dbReference type="Proteomes" id="UP000494205">
    <property type="component" value="Unassembled WGS sequence"/>
</dbReference>
<evidence type="ECO:0000256" key="2">
    <source>
        <dbReference type="ARBA" id="ARBA00022801"/>
    </source>
</evidence>
<evidence type="ECO:0000313" key="5">
    <source>
        <dbReference type="EMBL" id="CAB3737406.1"/>
    </source>
</evidence>
<dbReference type="PANTHER" id="PTHR43309:SF3">
    <property type="entry name" value="5-OXOPROLINASE SUBUNIT C"/>
    <property type="match status" value="1"/>
</dbReference>
<evidence type="ECO:0000256" key="3">
    <source>
        <dbReference type="ARBA" id="ARBA00022840"/>
    </source>
</evidence>
<keyword evidence="7" id="KW-1185">Reference proteome</keyword>
<sequence length="323" mass="34542">MIEILTVGPLCSIQDEGRRGYRNLGLGLAGAMDQLAYRVGNVLCGNDAGVASLEMTVFPVKLRFGKRVRVALSGAACPITVDEKKIPPWWSFVVEAGQTLTVSAPLSGVRAYLSVHGGLAVPDVLGSRSTDIKSGLGGHEGRCLKRGDVLGVGEPTNSPLAASESGFGVMPPDVALTDLVPTSNRSVRVMPGAEFDRFSEAGLETFWNTGWNVTPDSNRIGYRLEGPEVEFKQPVEMLSHGILPGVIQVPPSGRPIVIMSDGQTSGGYPKIGTVIEADLWRLAQTPIGSQVRFEEVSVQDAVLASTSVNRYVSQIENSLWRVR</sequence>
<dbReference type="InterPro" id="IPR052708">
    <property type="entry name" value="PxpC"/>
</dbReference>
<dbReference type="Proteomes" id="UP000235659">
    <property type="component" value="Unassembled WGS sequence"/>
</dbReference>
<organism evidence="5 8">
    <name type="scientific">Paraburkholderia rhynchosiae</name>
    <dbReference type="NCBI Taxonomy" id="487049"/>
    <lineage>
        <taxon>Bacteria</taxon>
        <taxon>Pseudomonadati</taxon>
        <taxon>Pseudomonadota</taxon>
        <taxon>Betaproteobacteria</taxon>
        <taxon>Burkholderiales</taxon>
        <taxon>Burkholderiaceae</taxon>
        <taxon>Paraburkholderia</taxon>
    </lineage>
</organism>
<dbReference type="GO" id="GO:0005524">
    <property type="term" value="F:ATP binding"/>
    <property type="evidence" value="ECO:0007669"/>
    <property type="project" value="UniProtKB-KW"/>
</dbReference>
<evidence type="ECO:0000259" key="4">
    <source>
        <dbReference type="SMART" id="SM00797"/>
    </source>
</evidence>
<dbReference type="PANTHER" id="PTHR43309">
    <property type="entry name" value="5-OXOPROLINASE SUBUNIT C"/>
    <property type="match status" value="1"/>
</dbReference>
<dbReference type="SUPFAM" id="SSF50891">
    <property type="entry name" value="Cyclophilin-like"/>
    <property type="match status" value="1"/>
</dbReference>
<dbReference type="EMBL" id="PNXY01000037">
    <property type="protein sequence ID" value="PMS24199.1"/>
    <property type="molecule type" value="Genomic_DNA"/>
</dbReference>
<name>A0A2N7W481_9BURK</name>
<dbReference type="InterPro" id="IPR003778">
    <property type="entry name" value="CT_A_B"/>
</dbReference>
<dbReference type="RefSeq" id="WP_102635994.1">
    <property type="nucleotide sequence ID" value="NZ_CADIJZ010000035.1"/>
</dbReference>
<gene>
    <name evidence="5" type="primary">pxpC_1</name>
    <name evidence="6" type="ORF">C0Z16_31750</name>
    <name evidence="5" type="ORF">LMG27174_06369</name>
</gene>
<dbReference type="SMART" id="SM00797">
    <property type="entry name" value="AHS2"/>
    <property type="match status" value="1"/>
</dbReference>
<evidence type="ECO:0000256" key="1">
    <source>
        <dbReference type="ARBA" id="ARBA00022741"/>
    </source>
</evidence>
<keyword evidence="3" id="KW-0067">ATP-binding</keyword>
<keyword evidence="2 5" id="KW-0378">Hydrolase</keyword>
<protein>
    <submittedName>
        <fullName evidence="5">5-oxoprolinase subunit C</fullName>
        <ecNumber evidence="5">3.5.2.9</ecNumber>
    </submittedName>
    <submittedName>
        <fullName evidence="6">Allophanate hydrolase</fullName>
    </submittedName>
</protein>
<dbReference type="AlphaFoldDB" id="A0A2N7W481"/>
<keyword evidence="1" id="KW-0547">Nucleotide-binding</keyword>
<dbReference type="InterPro" id="IPR029000">
    <property type="entry name" value="Cyclophilin-like_dom_sf"/>
</dbReference>
<dbReference type="OrthoDB" id="9768696at2"/>
<dbReference type="EC" id="3.5.2.9" evidence="5"/>
<proteinExistence type="predicted"/>
<dbReference type="GO" id="GO:0017168">
    <property type="term" value="F:5-oxoprolinase (ATP-hydrolyzing) activity"/>
    <property type="evidence" value="ECO:0007669"/>
    <property type="project" value="UniProtKB-EC"/>
</dbReference>
<dbReference type="NCBIfam" id="TIGR00724">
    <property type="entry name" value="urea_amlyse_rel"/>
    <property type="match status" value="1"/>
</dbReference>
<evidence type="ECO:0000313" key="7">
    <source>
        <dbReference type="Proteomes" id="UP000235659"/>
    </source>
</evidence>